<dbReference type="AlphaFoldDB" id="A0A118K2N5"/>
<reference evidence="2 3" key="1">
    <citation type="journal article" date="2016" name="Sci. Rep.">
        <title>The genome sequence of the outbreeding globe artichoke constructed de novo incorporating a phase-aware low-pass sequencing strategy of F1 progeny.</title>
        <authorList>
            <person name="Scaglione D."/>
            <person name="Reyes-Chin-Wo S."/>
            <person name="Acquadro A."/>
            <person name="Froenicke L."/>
            <person name="Portis E."/>
            <person name="Beitel C."/>
            <person name="Tirone M."/>
            <person name="Mauro R."/>
            <person name="Lo Monaco A."/>
            <person name="Mauromicale G."/>
            <person name="Faccioli P."/>
            <person name="Cattivelli L."/>
            <person name="Rieseberg L."/>
            <person name="Michelmore R."/>
            <person name="Lanteri S."/>
        </authorList>
    </citation>
    <scope>NUCLEOTIDE SEQUENCE [LARGE SCALE GENOMIC DNA]</scope>
    <source>
        <strain evidence="2">2C</strain>
    </source>
</reference>
<dbReference type="Gramene" id="KVI04633">
    <property type="protein sequence ID" value="KVI04633"/>
    <property type="gene ID" value="Ccrd_017049"/>
</dbReference>
<evidence type="ECO:0000313" key="2">
    <source>
        <dbReference type="EMBL" id="KVI04633.1"/>
    </source>
</evidence>
<keyword evidence="1" id="KW-0732">Signal</keyword>
<organism evidence="2 3">
    <name type="scientific">Cynara cardunculus var. scolymus</name>
    <name type="common">Globe artichoke</name>
    <name type="synonym">Cynara scolymus</name>
    <dbReference type="NCBI Taxonomy" id="59895"/>
    <lineage>
        <taxon>Eukaryota</taxon>
        <taxon>Viridiplantae</taxon>
        <taxon>Streptophyta</taxon>
        <taxon>Embryophyta</taxon>
        <taxon>Tracheophyta</taxon>
        <taxon>Spermatophyta</taxon>
        <taxon>Magnoliopsida</taxon>
        <taxon>eudicotyledons</taxon>
        <taxon>Gunneridae</taxon>
        <taxon>Pentapetalae</taxon>
        <taxon>asterids</taxon>
        <taxon>campanulids</taxon>
        <taxon>Asterales</taxon>
        <taxon>Asteraceae</taxon>
        <taxon>Carduoideae</taxon>
        <taxon>Cardueae</taxon>
        <taxon>Carduinae</taxon>
        <taxon>Cynara</taxon>
    </lineage>
</organism>
<comment type="caution">
    <text evidence="2">The sequence shown here is derived from an EMBL/GenBank/DDBJ whole genome shotgun (WGS) entry which is preliminary data.</text>
</comment>
<dbReference type="Proteomes" id="UP000243975">
    <property type="component" value="Unassembled WGS sequence"/>
</dbReference>
<feature type="chain" id="PRO_5012859370" evidence="1">
    <location>
        <begin position="16"/>
        <end position="56"/>
    </location>
</feature>
<gene>
    <name evidence="2" type="ORF">Ccrd_017049</name>
</gene>
<feature type="signal peptide" evidence="1">
    <location>
        <begin position="1"/>
        <end position="15"/>
    </location>
</feature>
<accession>A0A118K2N5</accession>
<keyword evidence="3" id="KW-1185">Reference proteome</keyword>
<evidence type="ECO:0000313" key="3">
    <source>
        <dbReference type="Proteomes" id="UP000243975"/>
    </source>
</evidence>
<sequence length="56" mass="6757">MTFLVFSTSIVPLWAWMKQLYNEDLDNLKVLLDETIYYDKQWQVTWPNEKRESGGD</sequence>
<proteinExistence type="predicted"/>
<protein>
    <submittedName>
        <fullName evidence="2">Uncharacterized protein</fullName>
    </submittedName>
</protein>
<dbReference type="EMBL" id="LEKV01001957">
    <property type="protein sequence ID" value="KVI04633.1"/>
    <property type="molecule type" value="Genomic_DNA"/>
</dbReference>
<name>A0A118K2N5_CYNCS</name>
<evidence type="ECO:0000256" key="1">
    <source>
        <dbReference type="SAM" id="SignalP"/>
    </source>
</evidence>